<sequence>MEYSGIEDDPTERSLSLQKIRFDRENGVMSAMRLRADLTPYALTMFIGYNPSEERQETAKHCVRLAAEAIGAGMLVKEGGQIVKNAEIRGFLHNTTRGKGGTKFKKDKRGYHLTVECSGEDGVKNKNHVYVDPDREEADENTSIREFTYTAHDAGSLLARAG</sequence>
<evidence type="ECO:0000313" key="2">
    <source>
        <dbReference type="Proteomes" id="UP000284706"/>
    </source>
</evidence>
<proteinExistence type="predicted"/>
<reference evidence="1 2" key="1">
    <citation type="journal article" date="2018" name="Evol. Lett.">
        <title>Horizontal gene cluster transfer increased hallucinogenic mushroom diversity.</title>
        <authorList>
            <person name="Reynolds H.T."/>
            <person name="Vijayakumar V."/>
            <person name="Gluck-Thaler E."/>
            <person name="Korotkin H.B."/>
            <person name="Matheny P.B."/>
            <person name="Slot J.C."/>
        </authorList>
    </citation>
    <scope>NUCLEOTIDE SEQUENCE [LARGE SCALE GENOMIC DNA]</scope>
    <source>
        <strain evidence="1 2">SRW20</strain>
    </source>
</reference>
<dbReference type="AlphaFoldDB" id="A0A409YJW9"/>
<accession>A0A409YJW9</accession>
<name>A0A409YJW9_9AGAR</name>
<evidence type="ECO:0000313" key="1">
    <source>
        <dbReference type="EMBL" id="PPR03331.1"/>
    </source>
</evidence>
<comment type="caution">
    <text evidence="1">The sequence shown here is derived from an EMBL/GenBank/DDBJ whole genome shotgun (WGS) entry which is preliminary data.</text>
</comment>
<dbReference type="Proteomes" id="UP000284706">
    <property type="component" value="Unassembled WGS sequence"/>
</dbReference>
<gene>
    <name evidence="1" type="ORF">CVT26_007778</name>
</gene>
<keyword evidence="2" id="KW-1185">Reference proteome</keyword>
<protein>
    <submittedName>
        <fullName evidence="1">Uncharacterized protein</fullName>
    </submittedName>
</protein>
<dbReference type="EMBL" id="NHYE01000747">
    <property type="protein sequence ID" value="PPR03331.1"/>
    <property type="molecule type" value="Genomic_DNA"/>
</dbReference>
<dbReference type="InParanoid" id="A0A409YJW9"/>
<organism evidence="1 2">
    <name type="scientific">Gymnopilus dilepis</name>
    <dbReference type="NCBI Taxonomy" id="231916"/>
    <lineage>
        <taxon>Eukaryota</taxon>
        <taxon>Fungi</taxon>
        <taxon>Dikarya</taxon>
        <taxon>Basidiomycota</taxon>
        <taxon>Agaricomycotina</taxon>
        <taxon>Agaricomycetes</taxon>
        <taxon>Agaricomycetidae</taxon>
        <taxon>Agaricales</taxon>
        <taxon>Agaricineae</taxon>
        <taxon>Hymenogastraceae</taxon>
        <taxon>Gymnopilus</taxon>
    </lineage>
</organism>